<evidence type="ECO:0000256" key="1">
    <source>
        <dbReference type="ARBA" id="ARBA00022729"/>
    </source>
</evidence>
<dbReference type="NCBIfam" id="TIGR04183">
    <property type="entry name" value="Por_Secre_tail"/>
    <property type="match status" value="1"/>
</dbReference>
<proteinExistence type="predicted"/>
<name>A0A1W2CF44_9FLAO</name>
<evidence type="ECO:0000256" key="2">
    <source>
        <dbReference type="SAM" id="SignalP"/>
    </source>
</evidence>
<dbReference type="RefSeq" id="WP_084018308.1">
    <property type="nucleotide sequence ID" value="NZ_FWXS01000010.1"/>
</dbReference>
<feature type="domain" description="Secretion system C-terminal sorting" evidence="3">
    <location>
        <begin position="163"/>
        <end position="228"/>
    </location>
</feature>
<evidence type="ECO:0000313" key="5">
    <source>
        <dbReference type="Proteomes" id="UP000192393"/>
    </source>
</evidence>
<feature type="chain" id="PRO_5012958384" evidence="2">
    <location>
        <begin position="20"/>
        <end position="228"/>
    </location>
</feature>
<dbReference type="InterPro" id="IPR026444">
    <property type="entry name" value="Secre_tail"/>
</dbReference>
<protein>
    <submittedName>
        <fullName evidence="4">Por secretion system C-terminal sorting domain-containing protein</fullName>
    </submittedName>
</protein>
<dbReference type="Pfam" id="PF18962">
    <property type="entry name" value="Por_Secre_tail"/>
    <property type="match status" value="1"/>
</dbReference>
<organism evidence="4 5">
    <name type="scientific">Moheibacter sediminis</name>
    <dbReference type="NCBI Taxonomy" id="1434700"/>
    <lineage>
        <taxon>Bacteria</taxon>
        <taxon>Pseudomonadati</taxon>
        <taxon>Bacteroidota</taxon>
        <taxon>Flavobacteriia</taxon>
        <taxon>Flavobacteriales</taxon>
        <taxon>Weeksellaceae</taxon>
        <taxon>Moheibacter</taxon>
    </lineage>
</organism>
<reference evidence="4 5" key="1">
    <citation type="submission" date="2017-04" db="EMBL/GenBank/DDBJ databases">
        <authorList>
            <person name="Afonso C.L."/>
            <person name="Miller P.J."/>
            <person name="Scott M.A."/>
            <person name="Spackman E."/>
            <person name="Goraichik I."/>
            <person name="Dimitrov K.M."/>
            <person name="Suarez D.L."/>
            <person name="Swayne D.E."/>
        </authorList>
    </citation>
    <scope>NUCLEOTIDE SEQUENCE [LARGE SCALE GENOMIC DNA]</scope>
    <source>
        <strain evidence="4 5">CGMCC 1.12708</strain>
    </source>
</reference>
<dbReference type="STRING" id="1434700.SAMN06296427_11014"/>
<evidence type="ECO:0000259" key="3">
    <source>
        <dbReference type="Pfam" id="PF18962"/>
    </source>
</evidence>
<dbReference type="EMBL" id="FWXS01000010">
    <property type="protein sequence ID" value="SMC83877.1"/>
    <property type="molecule type" value="Genomic_DNA"/>
</dbReference>
<sequence>MKKLYLFIVLLNINLFASAQSPELYRIWHLKSIEYDFGGEIIISEIEPDINPYILFYEDHSFEGFAACTEFNGNAEIITTNGDNYGNITFQNLNLPEIYCENEIFNIIQNDFEIILSETREWLIATNPQTQELELLIGEMFHTYRFTAGEMNTVENSLSQIEIYPNPAFDYIHLKNVKPNSMYKIYNLSGKIVSEGNLNVSNKITINRVPSGVYILKLDDAVLKFIKK</sequence>
<evidence type="ECO:0000313" key="4">
    <source>
        <dbReference type="EMBL" id="SMC83877.1"/>
    </source>
</evidence>
<feature type="signal peptide" evidence="2">
    <location>
        <begin position="1"/>
        <end position="19"/>
    </location>
</feature>
<keyword evidence="1 2" id="KW-0732">Signal</keyword>
<dbReference type="Proteomes" id="UP000192393">
    <property type="component" value="Unassembled WGS sequence"/>
</dbReference>
<accession>A0A1W2CF44</accession>
<keyword evidence="5" id="KW-1185">Reference proteome</keyword>
<dbReference type="OrthoDB" id="9813840at2"/>
<dbReference type="AlphaFoldDB" id="A0A1W2CF44"/>
<gene>
    <name evidence="4" type="ORF">SAMN06296427_11014</name>
</gene>